<name>A0ABU2EEL8_9BURK</name>
<dbReference type="PROSITE" id="PS50966">
    <property type="entry name" value="ZF_SWIM"/>
    <property type="match status" value="1"/>
</dbReference>
<feature type="region of interest" description="Disordered" evidence="2">
    <location>
        <begin position="98"/>
        <end position="121"/>
    </location>
</feature>
<protein>
    <submittedName>
        <fullName evidence="4">SWIM zinc finger family protein</fullName>
    </submittedName>
</protein>
<feature type="domain" description="SWIM-type" evidence="3">
    <location>
        <begin position="58"/>
        <end position="91"/>
    </location>
</feature>
<keyword evidence="1" id="KW-0863">Zinc-finger</keyword>
<organism evidence="4 5">
    <name type="scientific">Herbaspirillum huttiense subsp. lycopersici</name>
    <dbReference type="NCBI Taxonomy" id="3074428"/>
    <lineage>
        <taxon>Bacteria</taxon>
        <taxon>Pseudomonadati</taxon>
        <taxon>Pseudomonadota</taxon>
        <taxon>Betaproteobacteria</taxon>
        <taxon>Burkholderiales</taxon>
        <taxon>Oxalobacteraceae</taxon>
        <taxon>Herbaspirillum</taxon>
    </lineage>
</organism>
<evidence type="ECO:0000256" key="1">
    <source>
        <dbReference type="PROSITE-ProRule" id="PRU00325"/>
    </source>
</evidence>
<keyword evidence="1" id="KW-0479">Metal-binding</keyword>
<dbReference type="EMBL" id="JAVLSJ010000001">
    <property type="protein sequence ID" value="MDR9846591.1"/>
    <property type="molecule type" value="Genomic_DNA"/>
</dbReference>
<gene>
    <name evidence="4" type="ORF">RI048_00025</name>
</gene>
<dbReference type="Proteomes" id="UP001246576">
    <property type="component" value="Unassembled WGS sequence"/>
</dbReference>
<keyword evidence="5" id="KW-1185">Reference proteome</keyword>
<evidence type="ECO:0000313" key="5">
    <source>
        <dbReference type="Proteomes" id="UP001246576"/>
    </source>
</evidence>
<reference evidence="4" key="1">
    <citation type="submission" date="2023-09" db="EMBL/GenBank/DDBJ databases">
        <title>Description of first Herbaspirillum huttiense subsp. nephrolepsisexaltata and Herbaspirillum huttiense subsp. lycopersicon.</title>
        <authorList>
            <person name="Poudel M."/>
            <person name="Sharma A."/>
            <person name="Goss E."/>
            <person name="Tapia J.H."/>
            <person name="Harmon C.M."/>
            <person name="Jones J.B."/>
        </authorList>
    </citation>
    <scope>NUCLEOTIDE SEQUENCE</scope>
    <source>
        <strain evidence="4">SE1</strain>
    </source>
</reference>
<keyword evidence="1" id="KW-0862">Zinc</keyword>
<proteinExistence type="predicted"/>
<evidence type="ECO:0000259" key="3">
    <source>
        <dbReference type="PROSITE" id="PS50966"/>
    </source>
</evidence>
<dbReference type="RefSeq" id="WP_209568965.1">
    <property type="nucleotide sequence ID" value="NZ_JAVLSJ010000001.1"/>
</dbReference>
<dbReference type="InterPro" id="IPR007527">
    <property type="entry name" value="Znf_SWIM"/>
</dbReference>
<evidence type="ECO:0000313" key="4">
    <source>
        <dbReference type="EMBL" id="MDR9846591.1"/>
    </source>
</evidence>
<comment type="caution">
    <text evidence="4">The sequence shown here is derived from an EMBL/GenBank/DDBJ whole genome shotgun (WGS) entry which is preliminary data.</text>
</comment>
<dbReference type="Pfam" id="PF04434">
    <property type="entry name" value="SWIM"/>
    <property type="match status" value="1"/>
</dbReference>
<sequence length="730" mass="79488">MSHFLSQLQSQLQRFDDEALAALANRGLLRRAHKDLEKLTLRISEESAAELVLSAGEHRIRFDTRGPAHAQCSCPASGICQHILAAVIALQRMTPAADASPVTEHNREQKSGEGADAAEATSDEPLAPLHAALLHITPSDMTRHGGTRAYRWALQFVHDLDAQSDPKISGSKYVVIRFAHPRVEFRYLGGGLDNLIADVNLPSREKYQIAAVLAYQRAHGAELPAPFSHDLPKTGTAALNLSKEHALPDAAGEQAAARQRLRESLQQLIEESVSLGLAHLSRGIQERFSTLAVWAQGVQYHRLALLIRGLADHVEMLLVGAGGADEHRLLDELALAYGLANALGSAATEGGAPTHLIGRARSQYAQGGPVELLGLGAWPWRSASGYVGLSIFFWSPQDGVFLCCSDARPETQRRFNPRERYRASGPWAGISAPAQLTGCRASVTGAHFNAQGRISTGQGCSASVLPPVGAAHFAATLPVCDDWSVLIAARGQRGGSLLAESQPMRDWVVLRPARYSSATFDTTRQTLNWPVFDQEDRMLDVELVYSDMAAHAIARIEQMEPDQLPPGTLLVAKLRNDRARLTAEPLSLIYPDAGIGQTVVDALHFDDPVDANEPLRARIRHPQHYPAVQDAHEVIANGAPSRVPRALRDVREWAQRQAESGLAPETGRQALARISVLDQRAEAGGMTLFSKLAPEVNPARRLLRMHYLCMQYERLLESELGDGDLGGRTR</sequence>
<accession>A0ABU2EEL8</accession>
<feature type="compositionally biased region" description="Basic and acidic residues" evidence="2">
    <location>
        <begin position="104"/>
        <end position="113"/>
    </location>
</feature>
<evidence type="ECO:0000256" key="2">
    <source>
        <dbReference type="SAM" id="MobiDB-lite"/>
    </source>
</evidence>